<comment type="caution">
    <text evidence="2">The sequence shown here is derived from an EMBL/GenBank/DDBJ whole genome shotgun (WGS) entry which is preliminary data.</text>
</comment>
<feature type="transmembrane region" description="Helical" evidence="1">
    <location>
        <begin position="52"/>
        <end position="71"/>
    </location>
</feature>
<evidence type="ECO:0008006" key="4">
    <source>
        <dbReference type="Google" id="ProtNLM"/>
    </source>
</evidence>
<dbReference type="RefSeq" id="WP_192758638.1">
    <property type="nucleotide sequence ID" value="NZ_JADBDZ010000001.1"/>
</dbReference>
<protein>
    <recommendedName>
        <fullName evidence="4">Major facilitator superfamily (MFS) profile domain-containing protein</fullName>
    </recommendedName>
</protein>
<evidence type="ECO:0000313" key="2">
    <source>
        <dbReference type="EMBL" id="MBE1531846.1"/>
    </source>
</evidence>
<dbReference type="EMBL" id="JADBDZ010000001">
    <property type="protein sequence ID" value="MBE1531846.1"/>
    <property type="molecule type" value="Genomic_DNA"/>
</dbReference>
<dbReference type="InterPro" id="IPR036259">
    <property type="entry name" value="MFS_trans_sf"/>
</dbReference>
<proteinExistence type="predicted"/>
<dbReference type="Proteomes" id="UP000627838">
    <property type="component" value="Unassembled WGS sequence"/>
</dbReference>
<name>A0ABR9JMQ7_9ACTN</name>
<reference evidence="2 3" key="1">
    <citation type="submission" date="2020-10" db="EMBL/GenBank/DDBJ databases">
        <title>Sequencing the genomes of 1000 actinobacteria strains.</title>
        <authorList>
            <person name="Klenk H.-P."/>
        </authorList>
    </citation>
    <scope>NUCLEOTIDE SEQUENCE [LARGE SCALE GENOMIC DNA]</scope>
    <source>
        <strain evidence="2 3">DSM 46744</strain>
    </source>
</reference>
<keyword evidence="1" id="KW-0812">Transmembrane</keyword>
<keyword evidence="1" id="KW-0472">Membrane</keyword>
<keyword evidence="3" id="KW-1185">Reference proteome</keyword>
<gene>
    <name evidence="2" type="ORF">H4W34_001679</name>
</gene>
<sequence length="175" mass="17342">MGAVPASETGAANSLNTLMRALGTSVASAVAGVILAEMTVPMGPAQVPTENAFKTVMAVGAGAALVAFLIASLNPGRRPAAAEPAAPQAPVREKVLVNASQVGLDGTTPAPPAGRVQGESAGDFVFGGIPVTGHVRGAENAPVTGAAVTLISLDGRQVGQTCRSPSRVCRPRPAE</sequence>
<feature type="transmembrane region" description="Helical" evidence="1">
    <location>
        <begin position="21"/>
        <end position="40"/>
    </location>
</feature>
<accession>A0ABR9JMQ7</accession>
<keyword evidence="1" id="KW-1133">Transmembrane helix</keyword>
<evidence type="ECO:0000256" key="1">
    <source>
        <dbReference type="SAM" id="Phobius"/>
    </source>
</evidence>
<organism evidence="2 3">
    <name type="scientific">Actinomadura algeriensis</name>
    <dbReference type="NCBI Taxonomy" id="1679523"/>
    <lineage>
        <taxon>Bacteria</taxon>
        <taxon>Bacillati</taxon>
        <taxon>Actinomycetota</taxon>
        <taxon>Actinomycetes</taxon>
        <taxon>Streptosporangiales</taxon>
        <taxon>Thermomonosporaceae</taxon>
        <taxon>Actinomadura</taxon>
    </lineage>
</organism>
<evidence type="ECO:0000313" key="3">
    <source>
        <dbReference type="Proteomes" id="UP000627838"/>
    </source>
</evidence>
<dbReference type="SUPFAM" id="SSF103473">
    <property type="entry name" value="MFS general substrate transporter"/>
    <property type="match status" value="1"/>
</dbReference>